<evidence type="ECO:0000256" key="8">
    <source>
        <dbReference type="SAM" id="MobiDB-lite"/>
    </source>
</evidence>
<feature type="chain" id="PRO_5013916860" evidence="10">
    <location>
        <begin position="26"/>
        <end position="869"/>
    </location>
</feature>
<dbReference type="PANTHER" id="PTHR45631:SF186">
    <property type="entry name" value="MALECTIN-LIKE DOMAIN-CONTAINING PROTEIN"/>
    <property type="match status" value="1"/>
</dbReference>
<sequence length="869" mass="98436">MDETYTSMVKWVLLLLVMLNLKAFAQDQPDSWIGIDCGANRSTTTNGILWQPDDTFIQTGTNHLIPNQNQSLAILNTLRVFTQQNKNCYTLPAQTEDRYFLRAIFFYANYDGLSRPPTFDLQIDGNKWVTIVSSSTEVLYYEILYLSQRPNISVCLARTQNEQFPFISSLEAWKIPSTMYTRMSQNSAWLNSYRYNYDQPDSWIGIDCGANRSTTTNGILWQPDDTFIQTGTNHLIPNQNQSLAILNTLRVFTQQNKNCYTLPAQTEDRYFLRAIFFYANYDGLSRPPTFDLQIDGNKWVTIVSSSTEVLYYEILYLSQRPNISVCLARTQNEQFPFISSLEAWKIPSTMYTRMSQNSAWLNSYRYNYDKQILRQPCLMRLSVRKLKFSQIVETYLNRYPGDSYNRIWEPKYVPGYVNTTADPGTDIYDHSDDSPPDSAILDAIEAQNGTSLFLSFNPVKPITPIVIVAYFTEMQSNLSGMRSFDIYVDDKSVDTVTPDYNTCTAKEVLVQALNSSLTIELRPTATTLLPPGISAIEIYTASDPLVTSGTDPDDLNGLAALTSMFDQLKGWSGEPCLPEDFVWQWLSCRRTNPPRVSSINLSGYGLNGNLSDFSQMQALEDIDLSNNRLSGQIPDFLGQLPILKKLNLSYNDFSGTLPSSICNNRGLTYKIDGNPKLDPSCKEANPPSNSPSKPSSLPTSAIIGIVIAIVIVMAIIVWFIRRRLRLRQNQNQNQNQNQDQNQNQNQNQPTRPEIGNGFVQDSFTRPPSIDQLIRPQHTISPTEPISDEEEDCVPVSTINMNPNAETMVPEIDIHELEELVDEHANVSCYANYQTSGEHFGVDASSSDQSMQPDLDLEELGEIVKHTKER</sequence>
<dbReference type="Proteomes" id="UP000231279">
    <property type="component" value="Unassembled WGS sequence"/>
</dbReference>
<comment type="subcellular location">
    <subcellularLocation>
        <location evidence="1">Membrane</location>
        <topology evidence="1">Single-pass membrane protein</topology>
    </subcellularLocation>
</comment>
<dbReference type="Gene3D" id="3.80.10.10">
    <property type="entry name" value="Ribonuclease Inhibitor"/>
    <property type="match status" value="1"/>
</dbReference>
<dbReference type="GO" id="GO:0016020">
    <property type="term" value="C:membrane"/>
    <property type="evidence" value="ECO:0007669"/>
    <property type="project" value="UniProtKB-SubCell"/>
</dbReference>
<keyword evidence="2" id="KW-0433">Leucine-rich repeat</keyword>
<evidence type="ECO:0000259" key="11">
    <source>
        <dbReference type="Pfam" id="PF12819"/>
    </source>
</evidence>
<keyword evidence="7 9" id="KW-0472">Membrane</keyword>
<dbReference type="PANTHER" id="PTHR45631">
    <property type="entry name" value="OS07G0107800 PROTEIN-RELATED"/>
    <property type="match status" value="1"/>
</dbReference>
<evidence type="ECO:0000256" key="2">
    <source>
        <dbReference type="ARBA" id="ARBA00022614"/>
    </source>
</evidence>
<accession>A0A2G9I2H7</accession>
<evidence type="ECO:0000256" key="4">
    <source>
        <dbReference type="ARBA" id="ARBA00022729"/>
    </source>
</evidence>
<evidence type="ECO:0000313" key="12">
    <source>
        <dbReference type="EMBL" id="PIN23959.1"/>
    </source>
</evidence>
<feature type="domain" description="Malectin-like" evidence="11">
    <location>
        <begin position="206"/>
        <end position="540"/>
    </location>
</feature>
<protein>
    <submittedName>
        <fullName evidence="12">Non-specific serine/threonine protein kinase</fullName>
        <ecNumber evidence="12">2.7.11.1</ecNumber>
    </submittedName>
</protein>
<dbReference type="AlphaFoldDB" id="A0A2G9I2H7"/>
<organism evidence="12 13">
    <name type="scientific">Handroanthus impetiginosus</name>
    <dbReference type="NCBI Taxonomy" id="429701"/>
    <lineage>
        <taxon>Eukaryota</taxon>
        <taxon>Viridiplantae</taxon>
        <taxon>Streptophyta</taxon>
        <taxon>Embryophyta</taxon>
        <taxon>Tracheophyta</taxon>
        <taxon>Spermatophyta</taxon>
        <taxon>Magnoliopsida</taxon>
        <taxon>eudicotyledons</taxon>
        <taxon>Gunneridae</taxon>
        <taxon>Pentapetalae</taxon>
        <taxon>asterids</taxon>
        <taxon>lamiids</taxon>
        <taxon>Lamiales</taxon>
        <taxon>Bignoniaceae</taxon>
        <taxon>Crescentiina</taxon>
        <taxon>Tabebuia alliance</taxon>
        <taxon>Handroanthus</taxon>
    </lineage>
</organism>
<dbReference type="FunFam" id="3.80.10.10:FF:000129">
    <property type="entry name" value="Leucine-rich repeat receptor-like kinase"/>
    <property type="match status" value="1"/>
</dbReference>
<dbReference type="EMBL" id="NKXS01000479">
    <property type="protein sequence ID" value="PIN23959.1"/>
    <property type="molecule type" value="Genomic_DNA"/>
</dbReference>
<keyword evidence="12" id="KW-0418">Kinase</keyword>
<dbReference type="OrthoDB" id="2143199at2759"/>
<evidence type="ECO:0000256" key="9">
    <source>
        <dbReference type="SAM" id="Phobius"/>
    </source>
</evidence>
<evidence type="ECO:0000256" key="3">
    <source>
        <dbReference type="ARBA" id="ARBA00022692"/>
    </source>
</evidence>
<keyword evidence="13" id="KW-1185">Reference proteome</keyword>
<evidence type="ECO:0000256" key="1">
    <source>
        <dbReference type="ARBA" id="ARBA00004167"/>
    </source>
</evidence>
<reference evidence="13" key="1">
    <citation type="journal article" date="2018" name="Gigascience">
        <title>Genome assembly of the Pink Ipe (Handroanthus impetiginosus, Bignoniaceae), a highly valued, ecologically keystone Neotropical timber forest tree.</title>
        <authorList>
            <person name="Silva-Junior O.B."/>
            <person name="Grattapaglia D."/>
            <person name="Novaes E."/>
            <person name="Collevatti R.G."/>
        </authorList>
    </citation>
    <scope>NUCLEOTIDE SEQUENCE [LARGE SCALE GENOMIC DNA]</scope>
    <source>
        <strain evidence="13">cv. UFG-1</strain>
    </source>
</reference>
<name>A0A2G9I2H7_9LAMI</name>
<feature type="region of interest" description="Disordered" evidence="8">
    <location>
        <begin position="731"/>
        <end position="774"/>
    </location>
</feature>
<dbReference type="InterPro" id="IPR032675">
    <property type="entry name" value="LRR_dom_sf"/>
</dbReference>
<dbReference type="Pfam" id="PF00560">
    <property type="entry name" value="LRR_1"/>
    <property type="match status" value="2"/>
</dbReference>
<feature type="compositionally biased region" description="Low complexity" evidence="8">
    <location>
        <begin position="731"/>
        <end position="748"/>
    </location>
</feature>
<comment type="caution">
    <text evidence="12">The sequence shown here is derived from an EMBL/GenBank/DDBJ whole genome shotgun (WGS) entry which is preliminary data.</text>
</comment>
<feature type="region of interest" description="Disordered" evidence="8">
    <location>
        <begin position="841"/>
        <end position="869"/>
    </location>
</feature>
<proteinExistence type="predicted"/>
<keyword evidence="5" id="KW-0677">Repeat</keyword>
<dbReference type="SUPFAM" id="SSF52058">
    <property type="entry name" value="L domain-like"/>
    <property type="match status" value="1"/>
</dbReference>
<evidence type="ECO:0000256" key="6">
    <source>
        <dbReference type="ARBA" id="ARBA00022989"/>
    </source>
</evidence>
<dbReference type="Pfam" id="PF12819">
    <property type="entry name" value="Malectin_like"/>
    <property type="match status" value="2"/>
</dbReference>
<feature type="transmembrane region" description="Helical" evidence="9">
    <location>
        <begin position="701"/>
        <end position="720"/>
    </location>
</feature>
<dbReference type="GO" id="GO:0004674">
    <property type="term" value="F:protein serine/threonine kinase activity"/>
    <property type="evidence" value="ECO:0007669"/>
    <property type="project" value="UniProtKB-KW"/>
</dbReference>
<keyword evidence="12" id="KW-0723">Serine/threonine-protein kinase</keyword>
<dbReference type="InterPro" id="IPR024788">
    <property type="entry name" value="Malectin-like_Carb-bd_dom"/>
</dbReference>
<feature type="domain" description="Malectin-like" evidence="11">
    <location>
        <begin position="35"/>
        <end position="199"/>
    </location>
</feature>
<keyword evidence="4 10" id="KW-0732">Signal</keyword>
<keyword evidence="3 9" id="KW-0812">Transmembrane</keyword>
<keyword evidence="12" id="KW-0808">Transferase</keyword>
<gene>
    <name evidence="12" type="ORF">CDL12_03325</name>
</gene>
<dbReference type="STRING" id="429701.A0A2G9I2H7"/>
<evidence type="ECO:0000256" key="10">
    <source>
        <dbReference type="SAM" id="SignalP"/>
    </source>
</evidence>
<dbReference type="EC" id="2.7.11.1" evidence="12"/>
<evidence type="ECO:0000256" key="7">
    <source>
        <dbReference type="ARBA" id="ARBA00023136"/>
    </source>
</evidence>
<evidence type="ECO:0000313" key="13">
    <source>
        <dbReference type="Proteomes" id="UP000231279"/>
    </source>
</evidence>
<keyword evidence="6 9" id="KW-1133">Transmembrane helix</keyword>
<feature type="signal peptide" evidence="10">
    <location>
        <begin position="1"/>
        <end position="25"/>
    </location>
</feature>
<evidence type="ECO:0000256" key="5">
    <source>
        <dbReference type="ARBA" id="ARBA00022737"/>
    </source>
</evidence>
<dbReference type="InterPro" id="IPR001611">
    <property type="entry name" value="Leu-rich_rpt"/>
</dbReference>